<dbReference type="Proteomes" id="UP001157914">
    <property type="component" value="Unassembled WGS sequence"/>
</dbReference>
<proteinExistence type="predicted"/>
<accession>A0ABY1N877</accession>
<dbReference type="EMBL" id="FXTT01000001">
    <property type="protein sequence ID" value="SMP00982.1"/>
    <property type="molecule type" value="Genomic_DNA"/>
</dbReference>
<dbReference type="CDD" id="cd06571">
    <property type="entry name" value="Bac_DnaA_C"/>
    <property type="match status" value="1"/>
</dbReference>
<dbReference type="SUPFAM" id="SSF48295">
    <property type="entry name" value="TrpR-like"/>
    <property type="match status" value="1"/>
</dbReference>
<reference evidence="2 3" key="1">
    <citation type="submission" date="2017-05" db="EMBL/GenBank/DDBJ databases">
        <authorList>
            <person name="Varghese N."/>
            <person name="Submissions S."/>
        </authorList>
    </citation>
    <scope>NUCLEOTIDE SEQUENCE [LARGE SCALE GENOMIC DNA]</scope>
    <source>
        <strain evidence="2 3">DSM 15949</strain>
    </source>
</reference>
<dbReference type="SMART" id="SM00760">
    <property type="entry name" value="Bac_DnaA_C"/>
    <property type="match status" value="1"/>
</dbReference>
<organism evidence="2 3">
    <name type="scientific">Roseibium denhamense</name>
    <dbReference type="NCBI Taxonomy" id="76305"/>
    <lineage>
        <taxon>Bacteria</taxon>
        <taxon>Pseudomonadati</taxon>
        <taxon>Pseudomonadota</taxon>
        <taxon>Alphaproteobacteria</taxon>
        <taxon>Hyphomicrobiales</taxon>
        <taxon>Stappiaceae</taxon>
        <taxon>Roseibium</taxon>
    </lineage>
</organism>
<feature type="domain" description="Chromosomal replication initiator DnaA C-terminal" evidence="1">
    <location>
        <begin position="39"/>
        <end position="101"/>
    </location>
</feature>
<evidence type="ECO:0000313" key="3">
    <source>
        <dbReference type="Proteomes" id="UP001157914"/>
    </source>
</evidence>
<dbReference type="Gene3D" id="1.10.1750.10">
    <property type="match status" value="1"/>
</dbReference>
<evidence type="ECO:0000313" key="2">
    <source>
        <dbReference type="EMBL" id="SMP00982.1"/>
    </source>
</evidence>
<dbReference type="Pfam" id="PF08299">
    <property type="entry name" value="Bac_DnaA_C"/>
    <property type="match status" value="1"/>
</dbReference>
<sequence>MVRMRGWEYRTGLGGGRVGVHQLLTQNRLAAHLHLAEGYVSRAYCIKPIEFYLETRGPAHIAEARQLVMYLAHVEFGIRVSDIARRYGRDRSTVAHAFKSIEDRRDDVGFDMMVGQIANLISLRQDPLFSDWRRVAS</sequence>
<dbReference type="InterPro" id="IPR013159">
    <property type="entry name" value="DnaA_C"/>
</dbReference>
<evidence type="ECO:0000259" key="1">
    <source>
        <dbReference type="SMART" id="SM00760"/>
    </source>
</evidence>
<name>A0ABY1N877_9HYPH</name>
<comment type="caution">
    <text evidence="2">The sequence shown here is derived from an EMBL/GenBank/DDBJ whole genome shotgun (WGS) entry which is preliminary data.</text>
</comment>
<gene>
    <name evidence="2" type="ORF">SAMN06265374_0295</name>
</gene>
<keyword evidence="3" id="KW-1185">Reference proteome</keyword>
<dbReference type="RefSeq" id="WP_208996765.1">
    <property type="nucleotide sequence ID" value="NZ_BAAAEA010000001.1"/>
</dbReference>
<protein>
    <submittedName>
        <fullName evidence="2">DnaA protein helix-turn-helix</fullName>
    </submittedName>
</protein>
<dbReference type="InterPro" id="IPR010921">
    <property type="entry name" value="Trp_repressor/repl_initiator"/>
</dbReference>